<protein>
    <recommendedName>
        <fullName evidence="4">HTH marR-type domain-containing protein</fullName>
    </recommendedName>
</protein>
<dbReference type="Proteomes" id="UP001321786">
    <property type="component" value="Chromosome"/>
</dbReference>
<dbReference type="PROSITE" id="PS50995">
    <property type="entry name" value="HTH_MARR_2"/>
    <property type="match status" value="1"/>
</dbReference>
<reference evidence="5 6" key="1">
    <citation type="submission" date="2023-08" db="EMBL/GenBank/DDBJ databases">
        <title>Helicovermis profunda gen. nov., sp. nov., a novel mesophilic, fermentative bacterium within the Bacillota from a deep-sea hydrothermal vent chimney.</title>
        <authorList>
            <person name="Miyazaki U."/>
            <person name="Mizutani D."/>
            <person name="Hashimoto Y."/>
            <person name="Tame A."/>
            <person name="Sawayama S."/>
            <person name="Miyazaki J."/>
            <person name="Takai K."/>
            <person name="Nakagawa S."/>
        </authorList>
    </citation>
    <scope>NUCLEOTIDE SEQUENCE [LARGE SCALE GENOMIC DNA]</scope>
    <source>
        <strain evidence="5 6">S502</strain>
    </source>
</reference>
<evidence type="ECO:0000313" key="5">
    <source>
        <dbReference type="EMBL" id="BEP30052.1"/>
    </source>
</evidence>
<keyword evidence="1" id="KW-0805">Transcription regulation</keyword>
<dbReference type="PANTHER" id="PTHR42756">
    <property type="entry name" value="TRANSCRIPTIONAL REGULATOR, MARR"/>
    <property type="match status" value="1"/>
</dbReference>
<sequence length="179" mass="20950">MQAQLYNKEVSTINNNSININELEKKIKNQENYHFIKEISVISRYSHIYLKNNLKGYDLGSGQFMHLMVLYRNPNINQDTLSKIINIDKGTTAKVVKKLLENGYITRIPSENDKRSYNLNLTEKALKLKKETSKIKKNWNSIILNNISQNDFEIFIKTLNTISENAIKYHEENRCEHGK</sequence>
<dbReference type="InterPro" id="IPR000835">
    <property type="entry name" value="HTH_MarR-typ"/>
</dbReference>
<keyword evidence="3" id="KW-0804">Transcription</keyword>
<keyword evidence="6" id="KW-1185">Reference proteome</keyword>
<dbReference type="InterPro" id="IPR036390">
    <property type="entry name" value="WH_DNA-bd_sf"/>
</dbReference>
<dbReference type="SUPFAM" id="SSF46785">
    <property type="entry name" value="Winged helix' DNA-binding domain"/>
    <property type="match status" value="1"/>
</dbReference>
<organism evidence="5 6">
    <name type="scientific">Helicovermis profundi</name>
    <dbReference type="NCBI Taxonomy" id="3065157"/>
    <lineage>
        <taxon>Bacteria</taxon>
        <taxon>Bacillati</taxon>
        <taxon>Bacillota</taxon>
        <taxon>Clostridia</taxon>
        <taxon>Helicovermis</taxon>
    </lineage>
</organism>
<keyword evidence="2" id="KW-0238">DNA-binding</keyword>
<dbReference type="AlphaFoldDB" id="A0AAU9EB66"/>
<dbReference type="PRINTS" id="PR00598">
    <property type="entry name" value="HTHMARR"/>
</dbReference>
<accession>A0AAU9EB66</accession>
<dbReference type="PANTHER" id="PTHR42756:SF2">
    <property type="entry name" value="MARR FAMILY REGULATORY PROTEIN"/>
    <property type="match status" value="1"/>
</dbReference>
<gene>
    <name evidence="5" type="ORF">HLPR_23830</name>
</gene>
<dbReference type="KEGG" id="hprf:HLPR_23830"/>
<evidence type="ECO:0000256" key="2">
    <source>
        <dbReference type="ARBA" id="ARBA00023125"/>
    </source>
</evidence>
<dbReference type="InterPro" id="IPR036388">
    <property type="entry name" value="WH-like_DNA-bd_sf"/>
</dbReference>
<dbReference type="GO" id="GO:0003677">
    <property type="term" value="F:DNA binding"/>
    <property type="evidence" value="ECO:0007669"/>
    <property type="project" value="UniProtKB-KW"/>
</dbReference>
<dbReference type="Gene3D" id="1.10.10.10">
    <property type="entry name" value="Winged helix-like DNA-binding domain superfamily/Winged helix DNA-binding domain"/>
    <property type="match status" value="1"/>
</dbReference>
<dbReference type="InterPro" id="IPR023187">
    <property type="entry name" value="Tscrpt_reg_MarR-type_CS"/>
</dbReference>
<proteinExistence type="predicted"/>
<evidence type="ECO:0000259" key="4">
    <source>
        <dbReference type="PROSITE" id="PS50995"/>
    </source>
</evidence>
<feature type="domain" description="HTH marR-type" evidence="4">
    <location>
        <begin position="32"/>
        <end position="164"/>
    </location>
</feature>
<dbReference type="RefSeq" id="WP_338535654.1">
    <property type="nucleotide sequence ID" value="NZ_AP028654.1"/>
</dbReference>
<name>A0AAU9EB66_9FIRM</name>
<dbReference type="PROSITE" id="PS01117">
    <property type="entry name" value="HTH_MARR_1"/>
    <property type="match status" value="1"/>
</dbReference>
<evidence type="ECO:0000313" key="6">
    <source>
        <dbReference type="Proteomes" id="UP001321786"/>
    </source>
</evidence>
<evidence type="ECO:0000256" key="1">
    <source>
        <dbReference type="ARBA" id="ARBA00023015"/>
    </source>
</evidence>
<dbReference type="Pfam" id="PF01047">
    <property type="entry name" value="MarR"/>
    <property type="match status" value="1"/>
</dbReference>
<dbReference type="GO" id="GO:0003700">
    <property type="term" value="F:DNA-binding transcription factor activity"/>
    <property type="evidence" value="ECO:0007669"/>
    <property type="project" value="InterPro"/>
</dbReference>
<dbReference type="EMBL" id="AP028654">
    <property type="protein sequence ID" value="BEP30052.1"/>
    <property type="molecule type" value="Genomic_DNA"/>
</dbReference>
<evidence type="ECO:0000256" key="3">
    <source>
        <dbReference type="ARBA" id="ARBA00023163"/>
    </source>
</evidence>
<dbReference type="SMART" id="SM00347">
    <property type="entry name" value="HTH_MARR"/>
    <property type="match status" value="1"/>
</dbReference>